<dbReference type="Proteomes" id="UP001500994">
    <property type="component" value="Unassembled WGS sequence"/>
</dbReference>
<evidence type="ECO:0000313" key="2">
    <source>
        <dbReference type="Proteomes" id="UP001500994"/>
    </source>
</evidence>
<dbReference type="EMBL" id="BAAARK010000021">
    <property type="protein sequence ID" value="GAA2677453.1"/>
    <property type="molecule type" value="Genomic_DNA"/>
</dbReference>
<keyword evidence="2" id="KW-1185">Reference proteome</keyword>
<protein>
    <submittedName>
        <fullName evidence="1">Uncharacterized protein</fullName>
    </submittedName>
</protein>
<reference evidence="1 2" key="1">
    <citation type="journal article" date="2019" name="Int. J. Syst. Evol. Microbiol.">
        <title>The Global Catalogue of Microorganisms (GCM) 10K type strain sequencing project: providing services to taxonomists for standard genome sequencing and annotation.</title>
        <authorList>
            <consortium name="The Broad Institute Genomics Platform"/>
            <consortium name="The Broad Institute Genome Sequencing Center for Infectious Disease"/>
            <person name="Wu L."/>
            <person name="Ma J."/>
        </authorList>
    </citation>
    <scope>NUCLEOTIDE SEQUENCE [LARGE SCALE GENOMIC DNA]</scope>
    <source>
        <strain evidence="1 2">JCM 16374</strain>
    </source>
</reference>
<gene>
    <name evidence="1" type="ORF">GCM10009864_56370</name>
</gene>
<evidence type="ECO:0000313" key="1">
    <source>
        <dbReference type="EMBL" id="GAA2677453.1"/>
    </source>
</evidence>
<sequence>MELVGFYREMESNNSEVYKESIANAYARRGGYEAKLVSRYLRSGYPILDVTESTVDVISGSFRVPGGSSILTDGRFVWREDLATYVDHYSLSLPDSFLDCIRENDFKVPSVAHEHILDVSLSVGRLLGFRANSGAGPQNSA</sequence>
<comment type="caution">
    <text evidence="1">The sequence shown here is derived from an EMBL/GenBank/DDBJ whole genome shotgun (WGS) entry which is preliminary data.</text>
</comment>
<name>A0ABN3SHF2_9ACTN</name>
<organism evidence="1 2">
    <name type="scientific">Streptomyces lunalinharesii</name>
    <dbReference type="NCBI Taxonomy" id="333384"/>
    <lineage>
        <taxon>Bacteria</taxon>
        <taxon>Bacillati</taxon>
        <taxon>Actinomycetota</taxon>
        <taxon>Actinomycetes</taxon>
        <taxon>Kitasatosporales</taxon>
        <taxon>Streptomycetaceae</taxon>
        <taxon>Streptomyces</taxon>
    </lineage>
</organism>
<accession>A0ABN3SHF2</accession>
<proteinExistence type="predicted"/>